<dbReference type="GO" id="GO:0009737">
    <property type="term" value="P:response to abscisic acid"/>
    <property type="evidence" value="ECO:0007669"/>
    <property type="project" value="InterPro"/>
</dbReference>
<feature type="region of interest" description="Disordered" evidence="1">
    <location>
        <begin position="1"/>
        <end position="199"/>
    </location>
</feature>
<keyword evidence="3" id="KW-1185">Reference proteome</keyword>
<dbReference type="InterPro" id="IPR037491">
    <property type="entry name" value="LTI78/LTI65"/>
</dbReference>
<evidence type="ECO:0000313" key="4">
    <source>
        <dbReference type="RefSeq" id="XP_018469421.1"/>
    </source>
</evidence>
<name>A0A6J0MD16_RAPSA</name>
<accession>A0A6J0MD16</accession>
<feature type="domain" description="LTI65/LTI78 PGEED repeat" evidence="2">
    <location>
        <begin position="262"/>
        <end position="292"/>
    </location>
</feature>
<dbReference type="OrthoDB" id="670168at2759"/>
<evidence type="ECO:0000256" key="1">
    <source>
        <dbReference type="SAM" id="MobiDB-lite"/>
    </source>
</evidence>
<dbReference type="PANTHER" id="PTHR33836">
    <property type="entry name" value="LOW-TEMPERATURE-INDUCED 65 KDA PROTEIN-RELATED"/>
    <property type="match status" value="1"/>
</dbReference>
<feature type="compositionally biased region" description="Acidic residues" evidence="1">
    <location>
        <begin position="128"/>
        <end position="137"/>
    </location>
</feature>
<feature type="compositionally biased region" description="Basic and acidic residues" evidence="1">
    <location>
        <begin position="116"/>
        <end position="127"/>
    </location>
</feature>
<dbReference type="PANTHER" id="PTHR33836:SF7">
    <property type="entry name" value="LOW-TEMPERATURE-INDUCED PROTEIN"/>
    <property type="match status" value="1"/>
</dbReference>
<feature type="compositionally biased region" description="Polar residues" evidence="1">
    <location>
        <begin position="310"/>
        <end position="329"/>
    </location>
</feature>
<reference evidence="4" key="2">
    <citation type="submission" date="2025-08" db="UniProtKB">
        <authorList>
            <consortium name="RefSeq"/>
        </authorList>
    </citation>
    <scope>IDENTIFICATION</scope>
    <source>
        <tissue evidence="4">Leaf</tissue>
    </source>
</reference>
<dbReference type="Proteomes" id="UP000504610">
    <property type="component" value="Chromosome 2"/>
</dbReference>
<organism evidence="3 4">
    <name type="scientific">Raphanus sativus</name>
    <name type="common">Radish</name>
    <name type="synonym">Raphanus raphanistrum var. sativus</name>
    <dbReference type="NCBI Taxonomy" id="3726"/>
    <lineage>
        <taxon>Eukaryota</taxon>
        <taxon>Viridiplantae</taxon>
        <taxon>Streptophyta</taxon>
        <taxon>Embryophyta</taxon>
        <taxon>Tracheophyta</taxon>
        <taxon>Spermatophyta</taxon>
        <taxon>Magnoliopsida</taxon>
        <taxon>eudicotyledons</taxon>
        <taxon>Gunneridae</taxon>
        <taxon>Pentapetalae</taxon>
        <taxon>rosids</taxon>
        <taxon>malvids</taxon>
        <taxon>Brassicales</taxon>
        <taxon>Brassicaceae</taxon>
        <taxon>Brassiceae</taxon>
        <taxon>Raphanus</taxon>
    </lineage>
</organism>
<protein>
    <submittedName>
        <fullName evidence="4">Uncharacterized protein LOC108841133</fullName>
    </submittedName>
</protein>
<dbReference type="AlphaFoldDB" id="A0A6J0MD16"/>
<gene>
    <name evidence="4" type="primary">LOC108841133</name>
</gene>
<dbReference type="GeneID" id="108841133"/>
<dbReference type="RefSeq" id="XP_018469421.1">
    <property type="nucleotide sequence ID" value="XM_018613919.2"/>
</dbReference>
<reference evidence="3" key="1">
    <citation type="journal article" date="2019" name="Database">
        <title>The radish genome database (RadishGD): an integrated information resource for radish genomics.</title>
        <authorList>
            <person name="Yu H.J."/>
            <person name="Baek S."/>
            <person name="Lee Y.J."/>
            <person name="Cho A."/>
            <person name="Mun J.H."/>
        </authorList>
    </citation>
    <scope>NUCLEOTIDE SEQUENCE [LARGE SCALE GENOMIC DNA]</scope>
    <source>
        <strain evidence="3">cv. WK10039</strain>
    </source>
</reference>
<dbReference type="InterPro" id="IPR057059">
    <property type="entry name" value="LTI65/LTI78_PGEED"/>
</dbReference>
<dbReference type="KEGG" id="rsz:108841133"/>
<feature type="region of interest" description="Disordered" evidence="1">
    <location>
        <begin position="292"/>
        <end position="343"/>
    </location>
</feature>
<evidence type="ECO:0000313" key="3">
    <source>
        <dbReference type="Proteomes" id="UP000504610"/>
    </source>
</evidence>
<proteinExistence type="predicted"/>
<dbReference type="Pfam" id="PF23399">
    <property type="entry name" value="LTI65_PGEED"/>
    <property type="match status" value="1"/>
</dbReference>
<feature type="compositionally biased region" description="Basic residues" evidence="1">
    <location>
        <begin position="56"/>
        <end position="84"/>
    </location>
</feature>
<feature type="compositionally biased region" description="Basic and acidic residues" evidence="1">
    <location>
        <begin position="148"/>
        <end position="163"/>
    </location>
</feature>
<sequence length="343" mass="37741">MSHQLDPVAELETLKTRVHQPGSPSFSTVGHRHQSGEASKLSPTGSPRKENEHHGEHSHHKKSLFSKMKDKAKKLQHSLSGKRRHDGEGDATMSPPFGRSAEHQVREAGGYATLSPRDKSKDHKVIEEGELEEEDPEYLGAPMYESKNAPEELKATARQHPRETPVITETNVLSVLPANHDAQQQKEYTNREPISPSRTVTETVTETLAPAYAKVSDVTHAITKKIQDMAFPESTEPEIKDVSAINTAGTNQPAGFNTKVWDKGVSMKEYISQKFTPGEDDRELSRVISKAISPRKASSEAGTFDGATNMVPSSNSSDNKAPLLANTNEIVKEENHGKMLQSN</sequence>
<evidence type="ECO:0000259" key="2">
    <source>
        <dbReference type="Pfam" id="PF23399"/>
    </source>
</evidence>